<protein>
    <submittedName>
        <fullName evidence="2">Helix-turn-helix domain-containing protein</fullName>
    </submittedName>
</protein>
<gene>
    <name evidence="2" type="ORF">ACI2L5_29245</name>
</gene>
<feature type="compositionally biased region" description="Low complexity" evidence="1">
    <location>
        <begin position="153"/>
        <end position="162"/>
    </location>
</feature>
<dbReference type="RefSeq" id="WP_358631140.1">
    <property type="nucleotide sequence ID" value="NZ_JBFAEV010000003.1"/>
</dbReference>
<feature type="compositionally biased region" description="Pro residues" evidence="1">
    <location>
        <begin position="176"/>
        <end position="208"/>
    </location>
</feature>
<feature type="region of interest" description="Disordered" evidence="1">
    <location>
        <begin position="144"/>
        <end position="211"/>
    </location>
</feature>
<dbReference type="EMBL" id="JBJDQH010000010">
    <property type="protein sequence ID" value="MFK4268993.1"/>
    <property type="molecule type" value="Genomic_DNA"/>
</dbReference>
<organism evidence="2 3">
    <name type="scientific">Streptomyces milbemycinicus</name>
    <dbReference type="NCBI Taxonomy" id="476552"/>
    <lineage>
        <taxon>Bacteria</taxon>
        <taxon>Bacillati</taxon>
        <taxon>Actinomycetota</taxon>
        <taxon>Actinomycetes</taxon>
        <taxon>Kitasatosporales</taxon>
        <taxon>Streptomycetaceae</taxon>
        <taxon>Streptomyces</taxon>
    </lineage>
</organism>
<proteinExistence type="predicted"/>
<name>A0ABW8LTS5_9ACTN</name>
<reference evidence="2 3" key="1">
    <citation type="submission" date="2024-11" db="EMBL/GenBank/DDBJ databases">
        <title>The Natural Products Discovery Center: Release of the First 8490 Sequenced Strains for Exploring Actinobacteria Biosynthetic Diversity.</title>
        <authorList>
            <person name="Kalkreuter E."/>
            <person name="Kautsar S.A."/>
            <person name="Yang D."/>
            <person name="Bader C.D."/>
            <person name="Teijaro C.N."/>
            <person name="Fluegel L."/>
            <person name="Davis C.M."/>
            <person name="Simpson J.R."/>
            <person name="Lauterbach L."/>
            <person name="Steele A.D."/>
            <person name="Gui C."/>
            <person name="Meng S."/>
            <person name="Li G."/>
            <person name="Viehrig K."/>
            <person name="Ye F."/>
            <person name="Su P."/>
            <person name="Kiefer A.F."/>
            <person name="Nichols A."/>
            <person name="Cepeda A.J."/>
            <person name="Yan W."/>
            <person name="Fan B."/>
            <person name="Jiang Y."/>
            <person name="Adhikari A."/>
            <person name="Zheng C.-J."/>
            <person name="Schuster L."/>
            <person name="Cowan T.M."/>
            <person name="Smanski M.J."/>
            <person name="Chevrette M.G."/>
            <person name="De Carvalho L.P.S."/>
            <person name="Shen B."/>
        </authorList>
    </citation>
    <scope>NUCLEOTIDE SEQUENCE [LARGE SCALE GENOMIC DNA]</scope>
    <source>
        <strain evidence="2 3">NPDC020863</strain>
    </source>
</reference>
<evidence type="ECO:0000256" key="1">
    <source>
        <dbReference type="SAM" id="MobiDB-lite"/>
    </source>
</evidence>
<keyword evidence="3" id="KW-1185">Reference proteome</keyword>
<dbReference type="Proteomes" id="UP001620295">
    <property type="component" value="Unassembled WGS sequence"/>
</dbReference>
<evidence type="ECO:0000313" key="3">
    <source>
        <dbReference type="Proteomes" id="UP001620295"/>
    </source>
</evidence>
<evidence type="ECO:0000313" key="2">
    <source>
        <dbReference type="EMBL" id="MFK4268993.1"/>
    </source>
</evidence>
<accession>A0ABW8LTS5</accession>
<comment type="caution">
    <text evidence="2">The sequence shown here is derived from an EMBL/GenBank/DDBJ whole genome shotgun (WGS) entry which is preliminary data.</text>
</comment>
<sequence length="335" mass="36294">MAGVRTAIAIADHRADAYCSDRVKVIDDHPGTRTDTSVSAPATLHFTVLLSATGKGARLAQFLATERLRGWEPPFETAALIIAESLPDGAAVDIRTLAGKFQEGRDRIAATLRELEEHGYIRRIRERTPERRIVTRTLSYNVPRATGAHHAAEPVAEPVAERPAPPAPERVVRPPATAPPPPPSSNAAPTPPPARPSRPAPPPLPQPNVPATEHHRSAAAFLAELRRDDARLLLAERDVRRLAPAVAAWLDRGAAPDAVRRALITDLPPDLRHPAALLAHRLTTLLPPPLPEAQPRSHPVPLQNCDGCDRAFRAPRPGLCRDCREAEQYPIRGAA</sequence>